<dbReference type="GO" id="GO:0008270">
    <property type="term" value="F:zinc ion binding"/>
    <property type="evidence" value="ECO:0007669"/>
    <property type="project" value="UniProtKB-KW"/>
</dbReference>
<keyword evidence="3 6" id="KW-0863">Zinc-finger</keyword>
<keyword evidence="2" id="KW-0479">Metal-binding</keyword>
<evidence type="ECO:0000256" key="4">
    <source>
        <dbReference type="ARBA" id="ARBA00022833"/>
    </source>
</evidence>
<gene>
    <name evidence="9" type="ORF">M408DRAFT_328117</name>
</gene>
<dbReference type="InterPro" id="IPR013087">
    <property type="entry name" value="Znf_C2H2_type"/>
</dbReference>
<reference evidence="9 10" key="1">
    <citation type="submission" date="2014-04" db="EMBL/GenBank/DDBJ databases">
        <authorList>
            <consortium name="DOE Joint Genome Institute"/>
            <person name="Kuo A."/>
            <person name="Zuccaro A."/>
            <person name="Kohler A."/>
            <person name="Nagy L.G."/>
            <person name="Floudas D."/>
            <person name="Copeland A."/>
            <person name="Barry K.W."/>
            <person name="Cichocki N."/>
            <person name="Veneault-Fourrey C."/>
            <person name="LaButti K."/>
            <person name="Lindquist E.A."/>
            <person name="Lipzen A."/>
            <person name="Lundell T."/>
            <person name="Morin E."/>
            <person name="Murat C."/>
            <person name="Sun H."/>
            <person name="Tunlid A."/>
            <person name="Henrissat B."/>
            <person name="Grigoriev I.V."/>
            <person name="Hibbett D.S."/>
            <person name="Martin F."/>
            <person name="Nordberg H.P."/>
            <person name="Cantor M.N."/>
            <person name="Hua S.X."/>
        </authorList>
    </citation>
    <scope>NUCLEOTIDE SEQUENCE [LARGE SCALE GENOMIC DNA]</scope>
    <source>
        <strain evidence="9 10">MAFF 305830</strain>
    </source>
</reference>
<evidence type="ECO:0000256" key="6">
    <source>
        <dbReference type="PROSITE-ProRule" id="PRU00042"/>
    </source>
</evidence>
<reference evidence="10" key="2">
    <citation type="submission" date="2015-01" db="EMBL/GenBank/DDBJ databases">
        <title>Evolutionary Origins and Diversification of the Mycorrhizal Mutualists.</title>
        <authorList>
            <consortium name="DOE Joint Genome Institute"/>
            <consortium name="Mycorrhizal Genomics Consortium"/>
            <person name="Kohler A."/>
            <person name="Kuo A."/>
            <person name="Nagy L.G."/>
            <person name="Floudas D."/>
            <person name="Copeland A."/>
            <person name="Barry K.W."/>
            <person name="Cichocki N."/>
            <person name="Veneault-Fourrey C."/>
            <person name="LaButti K."/>
            <person name="Lindquist E.A."/>
            <person name="Lipzen A."/>
            <person name="Lundell T."/>
            <person name="Morin E."/>
            <person name="Murat C."/>
            <person name="Riley R."/>
            <person name="Ohm R."/>
            <person name="Sun H."/>
            <person name="Tunlid A."/>
            <person name="Henrissat B."/>
            <person name="Grigoriev I.V."/>
            <person name="Hibbett D.S."/>
            <person name="Martin F."/>
        </authorList>
    </citation>
    <scope>NUCLEOTIDE SEQUENCE [LARGE SCALE GENOMIC DNA]</scope>
    <source>
        <strain evidence="10">MAFF 305830</strain>
    </source>
</reference>
<evidence type="ECO:0000313" key="9">
    <source>
        <dbReference type="EMBL" id="KIM30558.1"/>
    </source>
</evidence>
<dbReference type="PROSITE" id="PS00028">
    <property type="entry name" value="ZINC_FINGER_C2H2_1"/>
    <property type="match status" value="1"/>
</dbReference>
<evidence type="ECO:0000256" key="5">
    <source>
        <dbReference type="ARBA" id="ARBA00023242"/>
    </source>
</evidence>
<feature type="compositionally biased region" description="Basic and acidic residues" evidence="7">
    <location>
        <begin position="353"/>
        <end position="365"/>
    </location>
</feature>
<dbReference type="EMBL" id="KN824284">
    <property type="protein sequence ID" value="KIM30558.1"/>
    <property type="molecule type" value="Genomic_DNA"/>
</dbReference>
<feature type="region of interest" description="Disordered" evidence="7">
    <location>
        <begin position="80"/>
        <end position="103"/>
    </location>
</feature>
<dbReference type="GO" id="GO:0005634">
    <property type="term" value="C:nucleus"/>
    <property type="evidence" value="ECO:0007669"/>
    <property type="project" value="UniProtKB-SubCell"/>
</dbReference>
<feature type="region of interest" description="Disordered" evidence="7">
    <location>
        <begin position="326"/>
        <end position="365"/>
    </location>
</feature>
<feature type="region of interest" description="Disordered" evidence="7">
    <location>
        <begin position="222"/>
        <end position="292"/>
    </location>
</feature>
<name>A0A0C2WWR9_SERVB</name>
<dbReference type="CDD" id="cd20908">
    <property type="entry name" value="SUF4-like"/>
    <property type="match status" value="1"/>
</dbReference>
<keyword evidence="5" id="KW-0539">Nucleus</keyword>
<proteinExistence type="predicted"/>
<feature type="domain" description="C2H2-type" evidence="8">
    <location>
        <begin position="9"/>
        <end position="37"/>
    </location>
</feature>
<dbReference type="PANTHER" id="PTHR23215">
    <property type="entry name" value="ZINC FINGER PROTEIN 207"/>
    <property type="match status" value="1"/>
</dbReference>
<organism evidence="9 10">
    <name type="scientific">Serendipita vermifera MAFF 305830</name>
    <dbReference type="NCBI Taxonomy" id="933852"/>
    <lineage>
        <taxon>Eukaryota</taxon>
        <taxon>Fungi</taxon>
        <taxon>Dikarya</taxon>
        <taxon>Basidiomycota</taxon>
        <taxon>Agaricomycotina</taxon>
        <taxon>Agaricomycetes</taxon>
        <taxon>Sebacinales</taxon>
        <taxon>Serendipitaceae</taxon>
        <taxon>Serendipita</taxon>
    </lineage>
</organism>
<keyword evidence="10" id="KW-1185">Reference proteome</keyword>
<evidence type="ECO:0000256" key="7">
    <source>
        <dbReference type="SAM" id="MobiDB-lite"/>
    </source>
</evidence>
<dbReference type="Proteomes" id="UP000054097">
    <property type="component" value="Unassembled WGS sequence"/>
</dbReference>
<evidence type="ECO:0000256" key="3">
    <source>
        <dbReference type="ARBA" id="ARBA00022771"/>
    </source>
</evidence>
<evidence type="ECO:0000256" key="1">
    <source>
        <dbReference type="ARBA" id="ARBA00004123"/>
    </source>
</evidence>
<dbReference type="OrthoDB" id="1306014at2759"/>
<dbReference type="AlphaFoldDB" id="A0A0C2WWR9"/>
<evidence type="ECO:0000256" key="2">
    <source>
        <dbReference type="ARBA" id="ARBA00022723"/>
    </source>
</evidence>
<sequence>MQHQKAKHFKCGHCPRKLNTAGGLAVHIQQVHKLDPEPIENALDGRRGYEVEIFGMEGVPPPDSAAYKRKKEQELGLPVGYFGNKANETKPGMGGPGGTHKRNYENRVYTFEELRGMLETHRQLMGREDDNKMDTSVEVSGAVLNAAPQTYMAPSGVPGMPPGMGMPPLSMTGPPGAPPMPLPMGMPFPPPGLPGMPPFPPGGGQMPFFPPPPGMLPPGVLPPPGFSLPPPEALGGKPPPSALAPGGLPPPAAALPSISKPPTGMVGPSGASNSNIGSPNKKPMIGSRSLSGAGAMPTTFDAVAAGLKEGTQLEWIDMNYSPLERRAEDPKYSQGHGGDDTEMADGTNASAERAQRRARAQDFLD</sequence>
<dbReference type="PANTHER" id="PTHR23215:SF0">
    <property type="entry name" value="BUB3-INTERACTING AND GLEBS MOTIF-CONTAINING PROTEIN ZNF207"/>
    <property type="match status" value="1"/>
</dbReference>
<accession>A0A0C2WWR9</accession>
<keyword evidence="4" id="KW-0862">Zinc</keyword>
<comment type="subcellular location">
    <subcellularLocation>
        <location evidence="1">Nucleus</location>
    </subcellularLocation>
</comment>
<dbReference type="STRING" id="933852.A0A0C2WWR9"/>
<feature type="compositionally biased region" description="Pro residues" evidence="7">
    <location>
        <begin position="222"/>
        <end position="253"/>
    </location>
</feature>
<dbReference type="HOGENOM" id="CLU_037132_4_1_1"/>
<evidence type="ECO:0000313" key="10">
    <source>
        <dbReference type="Proteomes" id="UP000054097"/>
    </source>
</evidence>
<dbReference type="PROSITE" id="PS50157">
    <property type="entry name" value="ZINC_FINGER_C2H2_2"/>
    <property type="match status" value="1"/>
</dbReference>
<protein>
    <recommendedName>
        <fullName evidence="8">C2H2-type domain-containing protein</fullName>
    </recommendedName>
</protein>
<evidence type="ECO:0000259" key="8">
    <source>
        <dbReference type="PROSITE" id="PS50157"/>
    </source>
</evidence>